<dbReference type="SUPFAM" id="SSF46689">
    <property type="entry name" value="Homeodomain-like"/>
    <property type="match status" value="1"/>
</dbReference>
<reference evidence="2 3" key="1">
    <citation type="submission" date="2017-11" db="EMBL/GenBank/DDBJ databases">
        <title>Genomic Encyclopedia of Archaeal and Bacterial Type Strains, Phase II (KMG-II): From Individual Species to Whole Genera.</title>
        <authorList>
            <person name="Goeker M."/>
        </authorList>
    </citation>
    <scope>NUCLEOTIDE SEQUENCE [LARGE SCALE GENOMIC DNA]</scope>
    <source>
        <strain evidence="2 3">DSM 27763</strain>
    </source>
</reference>
<keyword evidence="3" id="KW-1185">Reference proteome</keyword>
<gene>
    <name evidence="2" type="ORF">CLV56_1967</name>
</gene>
<organism evidence="2 3">
    <name type="scientific">Mumia flava</name>
    <dbReference type="NCBI Taxonomy" id="1348852"/>
    <lineage>
        <taxon>Bacteria</taxon>
        <taxon>Bacillati</taxon>
        <taxon>Actinomycetota</taxon>
        <taxon>Actinomycetes</taxon>
        <taxon>Propionibacteriales</taxon>
        <taxon>Nocardioidaceae</taxon>
        <taxon>Mumia</taxon>
    </lineage>
</organism>
<evidence type="ECO:0000313" key="2">
    <source>
        <dbReference type="EMBL" id="PJJ57729.1"/>
    </source>
</evidence>
<dbReference type="Pfam" id="PF17940">
    <property type="entry name" value="TetR_C_31"/>
    <property type="match status" value="1"/>
</dbReference>
<evidence type="ECO:0000259" key="1">
    <source>
        <dbReference type="Pfam" id="PF17940"/>
    </source>
</evidence>
<dbReference type="Gene3D" id="1.10.357.10">
    <property type="entry name" value="Tetracycline Repressor, domain 2"/>
    <property type="match status" value="1"/>
</dbReference>
<comment type="caution">
    <text evidence="2">The sequence shown here is derived from an EMBL/GenBank/DDBJ whole genome shotgun (WGS) entry which is preliminary data.</text>
</comment>
<dbReference type="SUPFAM" id="SSF48498">
    <property type="entry name" value="Tetracyclin repressor-like, C-terminal domain"/>
    <property type="match status" value="1"/>
</dbReference>
<sequence>MAPKDDRRTRIADAVIQTLAERGSRGLTHRAIDEHLDLPAGSTSYYARSRADLLACAVPRLAALDARALARHQESGPLDAIRAVLRASRRGDGRARTLARYELVLESVRRPDLQAALAEGTDQLLELLDGALRRGAPDAPADDLRDRARDLLAFLDGLLLADATGPARHRRSEAQLLAAVERHLATS</sequence>
<dbReference type="EMBL" id="PGEZ01000001">
    <property type="protein sequence ID" value="PJJ57729.1"/>
    <property type="molecule type" value="Genomic_DNA"/>
</dbReference>
<protein>
    <submittedName>
        <fullName evidence="2">TetR family transcriptional regulator</fullName>
    </submittedName>
</protein>
<proteinExistence type="predicted"/>
<name>A0A2M9BIF7_9ACTN</name>
<dbReference type="AlphaFoldDB" id="A0A2M9BIF7"/>
<dbReference type="RefSeq" id="WP_100414753.1">
    <property type="nucleotide sequence ID" value="NZ_PGEZ01000001.1"/>
</dbReference>
<accession>A0A2M9BIF7</accession>
<evidence type="ECO:0000313" key="3">
    <source>
        <dbReference type="Proteomes" id="UP000230842"/>
    </source>
</evidence>
<dbReference type="Proteomes" id="UP000230842">
    <property type="component" value="Unassembled WGS sequence"/>
</dbReference>
<dbReference type="InterPro" id="IPR036271">
    <property type="entry name" value="Tet_transcr_reg_TetR-rel_C_sf"/>
</dbReference>
<feature type="domain" description="Tetracyclin repressor-like C-terminal group 31" evidence="1">
    <location>
        <begin position="79"/>
        <end position="184"/>
    </location>
</feature>
<dbReference type="InterPro" id="IPR009057">
    <property type="entry name" value="Homeodomain-like_sf"/>
</dbReference>
<dbReference type="InterPro" id="IPR041583">
    <property type="entry name" value="TetR_C_31"/>
</dbReference>
<dbReference type="OrthoDB" id="7506349at2"/>